<dbReference type="Proteomes" id="UP000026960">
    <property type="component" value="Chromosome 7"/>
</dbReference>
<sequence length="107" mass="11751">MELKTFRYAAVPTLPLSGGKLKTVMASFFSSAEKERSDSNQHRPKAMHAVSPLQAYSQLPVCIPSRAGAAVDSSPDGQSPDVYLFYHFNSCLMPPCVLDTERPTARF</sequence>
<name>A0A0D3GUG4_9ORYZ</name>
<dbReference type="Gramene" id="OBART07G24930.1">
    <property type="protein sequence ID" value="OBART07G24930.1"/>
    <property type="gene ID" value="OBART07G24930"/>
</dbReference>
<dbReference type="HOGENOM" id="CLU_2213964_0_0_1"/>
<reference evidence="1" key="2">
    <citation type="submission" date="2015-03" db="UniProtKB">
        <authorList>
            <consortium name="EnsemblPlants"/>
        </authorList>
    </citation>
    <scope>IDENTIFICATION</scope>
</reference>
<dbReference type="PaxDb" id="65489-OBART07G24930.1"/>
<evidence type="ECO:0000313" key="2">
    <source>
        <dbReference type="Proteomes" id="UP000026960"/>
    </source>
</evidence>
<proteinExistence type="predicted"/>
<organism evidence="1">
    <name type="scientific">Oryza barthii</name>
    <dbReference type="NCBI Taxonomy" id="65489"/>
    <lineage>
        <taxon>Eukaryota</taxon>
        <taxon>Viridiplantae</taxon>
        <taxon>Streptophyta</taxon>
        <taxon>Embryophyta</taxon>
        <taxon>Tracheophyta</taxon>
        <taxon>Spermatophyta</taxon>
        <taxon>Magnoliopsida</taxon>
        <taxon>Liliopsida</taxon>
        <taxon>Poales</taxon>
        <taxon>Poaceae</taxon>
        <taxon>BOP clade</taxon>
        <taxon>Oryzoideae</taxon>
        <taxon>Oryzeae</taxon>
        <taxon>Oryzinae</taxon>
        <taxon>Oryza</taxon>
    </lineage>
</organism>
<dbReference type="SMR" id="A0A0D3GUG4"/>
<dbReference type="EnsemblPlants" id="OBART07G24930.1">
    <property type="protein sequence ID" value="OBART07G24930.1"/>
    <property type="gene ID" value="OBART07G24930"/>
</dbReference>
<dbReference type="AlphaFoldDB" id="A0A0D3GUG4"/>
<protein>
    <submittedName>
        <fullName evidence="1">Uncharacterized protein</fullName>
    </submittedName>
</protein>
<accession>A0A0D3GUG4</accession>
<evidence type="ECO:0000313" key="1">
    <source>
        <dbReference type="EnsemblPlants" id="OBART07G24930.1"/>
    </source>
</evidence>
<reference evidence="1" key="1">
    <citation type="journal article" date="2009" name="Rice">
        <title>De Novo Next Generation Sequencing of Plant Genomes.</title>
        <authorList>
            <person name="Rounsley S."/>
            <person name="Marri P.R."/>
            <person name="Yu Y."/>
            <person name="He R."/>
            <person name="Sisneros N."/>
            <person name="Goicoechea J.L."/>
            <person name="Lee S.J."/>
            <person name="Angelova A."/>
            <person name="Kudrna D."/>
            <person name="Luo M."/>
            <person name="Affourtit J."/>
            <person name="Desany B."/>
            <person name="Knight J."/>
            <person name="Niazi F."/>
            <person name="Egholm M."/>
            <person name="Wing R.A."/>
        </authorList>
    </citation>
    <scope>NUCLEOTIDE SEQUENCE [LARGE SCALE GENOMIC DNA]</scope>
    <source>
        <strain evidence="1">cv. IRGC 105608</strain>
    </source>
</reference>
<keyword evidence="2" id="KW-1185">Reference proteome</keyword>